<dbReference type="RefSeq" id="WP_139267159.1">
    <property type="nucleotide sequence ID" value="NZ_CP004393.1"/>
</dbReference>
<feature type="transmembrane region" description="Helical" evidence="8">
    <location>
        <begin position="505"/>
        <end position="523"/>
    </location>
</feature>
<comment type="subcellular location">
    <subcellularLocation>
        <location evidence="1">Cell inner membrane</location>
        <topology evidence="1">Multi-pass membrane protein</topology>
    </subcellularLocation>
    <subcellularLocation>
        <location evidence="8">Cell membrane</location>
        <topology evidence="8">Multi-pass membrane protein</topology>
    </subcellularLocation>
</comment>
<dbReference type="HOGENOM" id="CLU_021838_2_1_5"/>
<evidence type="ECO:0000256" key="3">
    <source>
        <dbReference type="ARBA" id="ARBA00022475"/>
    </source>
</evidence>
<keyword evidence="5 8" id="KW-0812">Transmembrane</keyword>
<keyword evidence="2 8" id="KW-0813">Transport</keyword>
<dbReference type="InterPro" id="IPR035906">
    <property type="entry name" value="MetI-like_sf"/>
</dbReference>
<keyword evidence="3" id="KW-1003">Cell membrane</keyword>
<dbReference type="Proteomes" id="UP000031521">
    <property type="component" value="Chromosome"/>
</dbReference>
<dbReference type="STRING" id="1208324.P73_2049"/>
<dbReference type="Gene3D" id="1.10.3720.10">
    <property type="entry name" value="MetI-like"/>
    <property type="match status" value="2"/>
</dbReference>
<feature type="transmembrane region" description="Helical" evidence="8">
    <location>
        <begin position="327"/>
        <end position="353"/>
    </location>
</feature>
<feature type="transmembrane region" description="Helical" evidence="8">
    <location>
        <begin position="169"/>
        <end position="192"/>
    </location>
</feature>
<accession>A0A0B5DUR1</accession>
<feature type="transmembrane region" description="Helical" evidence="8">
    <location>
        <begin position="35"/>
        <end position="57"/>
    </location>
</feature>
<feature type="transmembrane region" description="Helical" evidence="8">
    <location>
        <begin position="390"/>
        <end position="412"/>
    </location>
</feature>
<organism evidence="11 12">
    <name type="scientific">Celeribacter indicus</name>
    <dbReference type="NCBI Taxonomy" id="1208324"/>
    <lineage>
        <taxon>Bacteria</taxon>
        <taxon>Pseudomonadati</taxon>
        <taxon>Pseudomonadota</taxon>
        <taxon>Alphaproteobacteria</taxon>
        <taxon>Rhodobacterales</taxon>
        <taxon>Roseobacteraceae</taxon>
        <taxon>Celeribacter</taxon>
    </lineage>
</organism>
<gene>
    <name evidence="11" type="ORF">P73_2049</name>
</gene>
<feature type="domain" description="ABC transmembrane type-1" evidence="10">
    <location>
        <begin position="386"/>
        <end position="576"/>
    </location>
</feature>
<dbReference type="EMBL" id="CP004393">
    <property type="protein sequence ID" value="AJE46764.1"/>
    <property type="molecule type" value="Genomic_DNA"/>
</dbReference>
<feature type="transmembrane region" description="Helical" evidence="8">
    <location>
        <begin position="424"/>
        <end position="446"/>
    </location>
</feature>
<feature type="transmembrane region" description="Helical" evidence="8">
    <location>
        <begin position="90"/>
        <end position="110"/>
    </location>
</feature>
<evidence type="ECO:0000256" key="7">
    <source>
        <dbReference type="ARBA" id="ARBA00023136"/>
    </source>
</evidence>
<name>A0A0B5DUR1_9RHOB</name>
<dbReference type="GO" id="GO:0005886">
    <property type="term" value="C:plasma membrane"/>
    <property type="evidence" value="ECO:0007669"/>
    <property type="project" value="UniProtKB-SubCell"/>
</dbReference>
<dbReference type="KEGG" id="cid:P73_2049"/>
<evidence type="ECO:0000256" key="8">
    <source>
        <dbReference type="RuleBase" id="RU363032"/>
    </source>
</evidence>
<dbReference type="SUPFAM" id="SSF161098">
    <property type="entry name" value="MetI-like"/>
    <property type="match status" value="2"/>
</dbReference>
<feature type="transmembrane region" description="Helical" evidence="8">
    <location>
        <begin position="222"/>
        <end position="244"/>
    </location>
</feature>
<keyword evidence="4" id="KW-0997">Cell inner membrane</keyword>
<reference evidence="11 12" key="1">
    <citation type="journal article" date="2014" name="Int. J. Syst. Evol. Microbiol.">
        <title>Celeribacter indicus sp. nov., a polycyclic aromatic hydrocarbon-degrading bacterium from deep-sea sediment and reclassification of Huaishuia halophila as Celeribacter halophilus comb. nov.</title>
        <authorList>
            <person name="Lai Q."/>
            <person name="Cao J."/>
            <person name="Yuan J."/>
            <person name="Li F."/>
            <person name="Shao Z."/>
        </authorList>
    </citation>
    <scope>NUCLEOTIDE SEQUENCE [LARGE SCALE GENOMIC DNA]</scope>
    <source>
        <strain evidence="11">P73</strain>
    </source>
</reference>
<evidence type="ECO:0000256" key="4">
    <source>
        <dbReference type="ARBA" id="ARBA00022519"/>
    </source>
</evidence>
<evidence type="ECO:0000313" key="11">
    <source>
        <dbReference type="EMBL" id="AJE46764.1"/>
    </source>
</evidence>
<feature type="transmembrane region" description="Helical" evidence="8">
    <location>
        <begin position="452"/>
        <end position="471"/>
    </location>
</feature>
<sequence length="586" mass="64051">MQSEQTLTKPDMTTRSSDPAGRLLGTLGRIRPIPLVLFVILLLLTALPLASVILASFRPLGLPLSDGWTLDHFSSIWSDAYTYRLIGNTFVFAGCSTALALVIAGALAWLIERTDLPGRGFFMAVIVMPMATPPILLAIGWVLLMSPAIGAIPKVLDLLTGGLMPEIPMYSLGGMIWVQSLAMVPTSFLILAPAMRNMDPSFEEAAFMSGASFWQTLRRVSLPFLTPPILSLVTLLFIVCMLSFDVPAVIGMPGNVAVMSSEIYNLMHPSTGLPDYGKTAALNSSLLVLLVAALWLYYRSTKQTERFRTISGKGYKATRFSLGRFRWLAIGGVSLYFVLAALLPFLALLWVSLAPYYSGFSLDLVPQLSFNSMIGTFTRDRVWTSTVNSVVVATTCAVGLSVLSLLLGWTIVRSRSRLSRALDIMSMVPIAIPHLMMGVALIFIFFSFRFLPLYGTIWIIALGQLIIYLPVGSRMMQAAVIQLHSELEEAGEMSGASNFQIIRRILVPLVRGTLVGLFIWIFVHSFREFSVAAMLQSGRNDVLSTVLYSYWESGQPDAAASIAVVMMVVLCLSVVLGRMLGASEGR</sequence>
<evidence type="ECO:0000313" key="12">
    <source>
        <dbReference type="Proteomes" id="UP000031521"/>
    </source>
</evidence>
<evidence type="ECO:0000259" key="10">
    <source>
        <dbReference type="PROSITE" id="PS50928"/>
    </source>
</evidence>
<proteinExistence type="inferred from homology"/>
<dbReference type="CDD" id="cd06261">
    <property type="entry name" value="TM_PBP2"/>
    <property type="match status" value="2"/>
</dbReference>
<feature type="transmembrane region" description="Helical" evidence="8">
    <location>
        <begin position="280"/>
        <end position="298"/>
    </location>
</feature>
<evidence type="ECO:0000256" key="2">
    <source>
        <dbReference type="ARBA" id="ARBA00022448"/>
    </source>
</evidence>
<dbReference type="PANTHER" id="PTHR43357:SF4">
    <property type="entry name" value="INNER MEMBRANE ABC TRANSPORTER PERMEASE PROTEIN YDCV"/>
    <property type="match status" value="1"/>
</dbReference>
<dbReference type="PROSITE" id="PS50928">
    <property type="entry name" value="ABC_TM1"/>
    <property type="match status" value="2"/>
</dbReference>
<evidence type="ECO:0000256" key="5">
    <source>
        <dbReference type="ARBA" id="ARBA00022692"/>
    </source>
</evidence>
<dbReference type="GO" id="GO:0055085">
    <property type="term" value="P:transmembrane transport"/>
    <property type="evidence" value="ECO:0007669"/>
    <property type="project" value="InterPro"/>
</dbReference>
<feature type="transmembrane region" description="Helical" evidence="8">
    <location>
        <begin position="558"/>
        <end position="580"/>
    </location>
</feature>
<feature type="region of interest" description="Disordered" evidence="9">
    <location>
        <begin position="1"/>
        <end position="20"/>
    </location>
</feature>
<dbReference type="Pfam" id="PF00528">
    <property type="entry name" value="BPD_transp_1"/>
    <property type="match status" value="2"/>
</dbReference>
<keyword evidence="7 8" id="KW-0472">Membrane</keyword>
<evidence type="ECO:0000256" key="9">
    <source>
        <dbReference type="SAM" id="MobiDB-lite"/>
    </source>
</evidence>
<dbReference type="AlphaFoldDB" id="A0A0B5DUR1"/>
<feature type="compositionally biased region" description="Polar residues" evidence="9">
    <location>
        <begin position="1"/>
        <end position="17"/>
    </location>
</feature>
<feature type="transmembrane region" description="Helical" evidence="8">
    <location>
        <begin position="122"/>
        <end position="149"/>
    </location>
</feature>
<evidence type="ECO:0000256" key="1">
    <source>
        <dbReference type="ARBA" id="ARBA00004429"/>
    </source>
</evidence>
<dbReference type="PANTHER" id="PTHR43357">
    <property type="entry name" value="INNER MEMBRANE ABC TRANSPORTER PERMEASE PROTEIN YDCV"/>
    <property type="match status" value="1"/>
</dbReference>
<comment type="similarity">
    <text evidence="8">Belongs to the binding-protein-dependent transport system permease family.</text>
</comment>
<dbReference type="OrthoDB" id="9782004at2"/>
<keyword evidence="6 8" id="KW-1133">Transmembrane helix</keyword>
<feature type="domain" description="ABC transmembrane type-1" evidence="10">
    <location>
        <begin position="86"/>
        <end position="297"/>
    </location>
</feature>
<protein>
    <submittedName>
        <fullName evidence="11">Binding-protein-dependent transport system inner membrane protein</fullName>
    </submittedName>
</protein>
<keyword evidence="12" id="KW-1185">Reference proteome</keyword>
<evidence type="ECO:0000256" key="6">
    <source>
        <dbReference type="ARBA" id="ARBA00022989"/>
    </source>
</evidence>
<dbReference type="InterPro" id="IPR000515">
    <property type="entry name" value="MetI-like"/>
</dbReference>